<keyword evidence="2" id="KW-0418">Kinase</keyword>
<dbReference type="InterPro" id="IPR016477">
    <property type="entry name" value="Fructo-/Ketosamine-3-kinase"/>
</dbReference>
<dbReference type="Gene3D" id="3.90.1200.10">
    <property type="match status" value="1"/>
</dbReference>
<comment type="caution">
    <text evidence="3">The sequence shown here is derived from an EMBL/GenBank/DDBJ whole genome shotgun (WGS) entry which is preliminary data.</text>
</comment>
<accession>A0A1V9FUE9</accession>
<dbReference type="InterPro" id="IPR011009">
    <property type="entry name" value="Kinase-like_dom_sf"/>
</dbReference>
<dbReference type="STRING" id="1703345.A3860_30240"/>
<keyword evidence="2" id="KW-0808">Transferase</keyword>
<dbReference type="PANTHER" id="PTHR12149:SF8">
    <property type="entry name" value="PROTEIN-RIBULOSAMINE 3-KINASE"/>
    <property type="match status" value="1"/>
</dbReference>
<sequence length="285" mass="32556">MLTAAIQSFIEQSLNSPCIFNPVGGGSINHTYRIVAGNKTFFCKLNQLAAFPGLFDAEQKGLKLLAQQQVIRTPRVIAHAHTGDTQVLILEWIEQGLKTEDFWKTFGRQLAALHHIQHNQCGLDSDNYMGALPQNNHWTSSWTEFFIHQRLQPQVKLALDRRLLEPAHVAQFEKLYQQLAGIFAAEPAALLHGDLWSGNFLCDDAGQPVLIDPAVYYGHRSMDLAMTTLFGGFDAPFYESYQHYFPLPPNYRQQWEICNLYPLLIHLNLFGKSYLSDILYTIRRY</sequence>
<dbReference type="AlphaFoldDB" id="A0A1V9FUE9"/>
<reference evidence="3 4" key="1">
    <citation type="submission" date="2016-03" db="EMBL/GenBank/DDBJ databases">
        <title>Niastella vici sp. nov., isolated from farmland soil.</title>
        <authorList>
            <person name="Chen L."/>
            <person name="Wang D."/>
            <person name="Yang S."/>
            <person name="Wang G."/>
        </authorList>
    </citation>
    <scope>NUCLEOTIDE SEQUENCE [LARGE SCALE GENOMIC DNA]</scope>
    <source>
        <strain evidence="3 4">DJ57</strain>
    </source>
</reference>
<name>A0A1V9FUE9_9BACT</name>
<comment type="similarity">
    <text evidence="1 2">Belongs to the fructosamine kinase family.</text>
</comment>
<evidence type="ECO:0000313" key="4">
    <source>
        <dbReference type="Proteomes" id="UP000192796"/>
    </source>
</evidence>
<evidence type="ECO:0008006" key="5">
    <source>
        <dbReference type="Google" id="ProtNLM"/>
    </source>
</evidence>
<dbReference type="PIRSF" id="PIRSF006221">
    <property type="entry name" value="Ketosamine-3-kinase"/>
    <property type="match status" value="1"/>
</dbReference>
<dbReference type="Pfam" id="PF03881">
    <property type="entry name" value="Fructosamin_kin"/>
    <property type="match status" value="1"/>
</dbReference>
<evidence type="ECO:0000313" key="3">
    <source>
        <dbReference type="EMBL" id="OQP61974.1"/>
    </source>
</evidence>
<dbReference type="EMBL" id="LVYD01000054">
    <property type="protein sequence ID" value="OQP61974.1"/>
    <property type="molecule type" value="Genomic_DNA"/>
</dbReference>
<evidence type="ECO:0000256" key="2">
    <source>
        <dbReference type="PIRNR" id="PIRNR006221"/>
    </source>
</evidence>
<gene>
    <name evidence="3" type="ORF">A3860_30240</name>
</gene>
<organism evidence="3 4">
    <name type="scientific">Niastella vici</name>
    <dbReference type="NCBI Taxonomy" id="1703345"/>
    <lineage>
        <taxon>Bacteria</taxon>
        <taxon>Pseudomonadati</taxon>
        <taxon>Bacteroidota</taxon>
        <taxon>Chitinophagia</taxon>
        <taxon>Chitinophagales</taxon>
        <taxon>Chitinophagaceae</taxon>
        <taxon>Niastella</taxon>
    </lineage>
</organism>
<dbReference type="GO" id="GO:0016301">
    <property type="term" value="F:kinase activity"/>
    <property type="evidence" value="ECO:0007669"/>
    <property type="project" value="UniProtKB-UniRule"/>
</dbReference>
<dbReference type="OrthoDB" id="5291879at2"/>
<proteinExistence type="inferred from homology"/>
<protein>
    <recommendedName>
        <fullName evidence="5">Ketosamine-3-kinase</fullName>
    </recommendedName>
</protein>
<dbReference type="Proteomes" id="UP000192796">
    <property type="component" value="Unassembled WGS sequence"/>
</dbReference>
<keyword evidence="4" id="KW-1185">Reference proteome</keyword>
<dbReference type="PANTHER" id="PTHR12149">
    <property type="entry name" value="FRUCTOSAMINE 3 KINASE-RELATED PROTEIN"/>
    <property type="match status" value="1"/>
</dbReference>
<dbReference type="SUPFAM" id="SSF56112">
    <property type="entry name" value="Protein kinase-like (PK-like)"/>
    <property type="match status" value="1"/>
</dbReference>
<dbReference type="Gene3D" id="3.30.200.20">
    <property type="entry name" value="Phosphorylase Kinase, domain 1"/>
    <property type="match status" value="1"/>
</dbReference>
<dbReference type="RefSeq" id="WP_081150095.1">
    <property type="nucleotide sequence ID" value="NZ_LVYD01000054.1"/>
</dbReference>
<evidence type="ECO:0000256" key="1">
    <source>
        <dbReference type="ARBA" id="ARBA00009460"/>
    </source>
</evidence>